<organism evidence="12 13">
    <name type="scientific">Lawsonella clevelandensis</name>
    <dbReference type="NCBI Taxonomy" id="1528099"/>
    <lineage>
        <taxon>Bacteria</taxon>
        <taxon>Bacillati</taxon>
        <taxon>Actinomycetota</taxon>
        <taxon>Actinomycetes</taxon>
        <taxon>Mycobacteriales</taxon>
        <taxon>Lawsonellaceae</taxon>
        <taxon>Lawsonella</taxon>
    </lineage>
</organism>
<feature type="compositionally biased region" description="Basic residues" evidence="9">
    <location>
        <begin position="894"/>
        <end position="909"/>
    </location>
</feature>
<dbReference type="Gene3D" id="2.70.20.10">
    <property type="entry name" value="Topoisomerase I, domain 3"/>
    <property type="match status" value="1"/>
</dbReference>
<dbReference type="EC" id="5.6.2.1" evidence="8"/>
<comment type="catalytic activity">
    <reaction evidence="1 8">
        <text>ATP-independent breakage of single-stranded DNA, followed by passage and rejoining.</text>
        <dbReference type="EC" id="5.6.2.1"/>
    </reaction>
</comment>
<evidence type="ECO:0000256" key="3">
    <source>
        <dbReference type="ARBA" id="ARBA00022723"/>
    </source>
</evidence>
<feature type="site" description="Interaction with DNA" evidence="8">
    <location>
        <position position="147"/>
    </location>
</feature>
<dbReference type="PANTHER" id="PTHR42785:SF1">
    <property type="entry name" value="DNA TOPOISOMERASE"/>
    <property type="match status" value="1"/>
</dbReference>
<name>A0A2W5K129_9ACTN</name>
<dbReference type="InterPro" id="IPR013825">
    <property type="entry name" value="Topo_IA_cen_sub2"/>
</dbReference>
<feature type="site" description="Interaction with DNA" evidence="8">
    <location>
        <position position="28"/>
    </location>
</feature>
<keyword evidence="4" id="KW-0460">Magnesium</keyword>
<evidence type="ECO:0000313" key="12">
    <source>
        <dbReference type="EMBL" id="PZP88506.1"/>
    </source>
</evidence>
<protein>
    <recommendedName>
        <fullName evidence="8">DNA topoisomerase 1</fullName>
        <ecNumber evidence="8">5.6.2.1</ecNumber>
    </recommendedName>
    <alternativeName>
        <fullName evidence="8">DNA topoisomerase I</fullName>
    </alternativeName>
</protein>
<dbReference type="PROSITE" id="PS00396">
    <property type="entry name" value="TOPO_IA_1"/>
    <property type="match status" value="1"/>
</dbReference>
<reference evidence="12 13" key="1">
    <citation type="submission" date="2017-08" db="EMBL/GenBank/DDBJ databases">
        <title>Infants hospitalized years apart are colonized by the same room-sourced microbial strains.</title>
        <authorList>
            <person name="Brooks B."/>
            <person name="Olm M.R."/>
            <person name="Firek B.A."/>
            <person name="Baker R."/>
            <person name="Thomas B.C."/>
            <person name="Morowitz M.J."/>
            <person name="Banfield J.F."/>
        </authorList>
    </citation>
    <scope>NUCLEOTIDE SEQUENCE [LARGE SCALE GENOMIC DNA]</scope>
    <source>
        <strain evidence="12">S2_006_000_R1_57</strain>
    </source>
</reference>
<dbReference type="PRINTS" id="PR00417">
    <property type="entry name" value="PRTPISMRASEI"/>
</dbReference>
<dbReference type="GO" id="GO:0006265">
    <property type="term" value="P:DNA topological change"/>
    <property type="evidence" value="ECO:0007669"/>
    <property type="project" value="UniProtKB-UniRule"/>
</dbReference>
<dbReference type="AlphaFoldDB" id="A0A2W5K129"/>
<dbReference type="InterPro" id="IPR005733">
    <property type="entry name" value="TopoI_bac-type"/>
</dbReference>
<evidence type="ECO:0000259" key="10">
    <source>
        <dbReference type="PROSITE" id="PS50880"/>
    </source>
</evidence>
<dbReference type="InterPro" id="IPR034149">
    <property type="entry name" value="TOPRIM_TopoI"/>
</dbReference>
<dbReference type="PANTHER" id="PTHR42785">
    <property type="entry name" value="DNA TOPOISOMERASE, TYPE IA, CORE"/>
    <property type="match status" value="1"/>
</dbReference>
<keyword evidence="5 8" id="KW-0799">Topoisomerase</keyword>
<evidence type="ECO:0000256" key="2">
    <source>
        <dbReference type="ARBA" id="ARBA00009446"/>
    </source>
</evidence>
<comment type="caution">
    <text evidence="12">The sequence shown here is derived from an EMBL/GenBank/DDBJ whole genome shotgun (WGS) entry which is preliminary data.</text>
</comment>
<dbReference type="SMART" id="SM00436">
    <property type="entry name" value="TOP1Bc"/>
    <property type="match status" value="1"/>
</dbReference>
<dbReference type="Pfam" id="PF01751">
    <property type="entry name" value="Toprim"/>
    <property type="match status" value="1"/>
</dbReference>
<evidence type="ECO:0000256" key="1">
    <source>
        <dbReference type="ARBA" id="ARBA00000213"/>
    </source>
</evidence>
<evidence type="ECO:0000256" key="5">
    <source>
        <dbReference type="ARBA" id="ARBA00023029"/>
    </source>
</evidence>
<dbReference type="InterPro" id="IPR013497">
    <property type="entry name" value="Topo_IA_cen"/>
</dbReference>
<dbReference type="InterPro" id="IPR000380">
    <property type="entry name" value="Topo_IA"/>
</dbReference>
<keyword evidence="3" id="KW-0479">Metal-binding</keyword>
<dbReference type="InterPro" id="IPR013826">
    <property type="entry name" value="Topo_IA_cen_sub3"/>
</dbReference>
<dbReference type="Pfam" id="PF01131">
    <property type="entry name" value="Topoisom_bac"/>
    <property type="match status" value="1"/>
</dbReference>
<feature type="active site" description="O-(5'-phospho-DNA)-tyrosine intermediate" evidence="8">
    <location>
        <position position="332"/>
    </location>
</feature>
<feature type="region of interest" description="Disordered" evidence="9">
    <location>
        <begin position="876"/>
        <end position="925"/>
    </location>
</feature>
<evidence type="ECO:0000259" key="11">
    <source>
        <dbReference type="PROSITE" id="PS52039"/>
    </source>
</evidence>
<dbReference type="InterPro" id="IPR025589">
    <property type="entry name" value="Toprim_C_rpt"/>
</dbReference>
<feature type="compositionally biased region" description="Low complexity" evidence="9">
    <location>
        <begin position="910"/>
        <end position="925"/>
    </location>
</feature>
<comment type="function">
    <text evidence="8">Releases the supercoiling and torsional tension of DNA, which is introduced during the DNA replication and transcription, by transiently cleaving and rejoining one strand of the DNA duplex. Introduces a single-strand break via transesterification at a target site in duplex DNA. The scissile phosphodiester is attacked by the catalytic tyrosine of the enzyme, resulting in the formation of a DNA-(5'-phosphotyrosyl)-enzyme intermediate and the expulsion of a 3'-OH DNA strand. The free DNA strand then undergoes passage around the unbroken strand, thus removing DNA supercoils. Finally, in the religation step, the DNA 3'-OH attacks the covalent intermediate to expel the active-site tyrosine and restore the DNA phosphodiester backbone.</text>
</comment>
<evidence type="ECO:0000256" key="6">
    <source>
        <dbReference type="ARBA" id="ARBA00023125"/>
    </source>
</evidence>
<dbReference type="Pfam" id="PF13368">
    <property type="entry name" value="Toprim_C_rpt"/>
    <property type="match status" value="4"/>
</dbReference>
<comment type="subunit">
    <text evidence="8">Monomer.</text>
</comment>
<feature type="region of interest" description="Interaction with DNA" evidence="8">
    <location>
        <begin position="171"/>
        <end position="176"/>
    </location>
</feature>
<dbReference type="GO" id="GO:0046872">
    <property type="term" value="F:metal ion binding"/>
    <property type="evidence" value="ECO:0007669"/>
    <property type="project" value="UniProtKB-KW"/>
</dbReference>
<sequence length="925" mass="101591">MIVESATKADKIQNYLGDGYIVTASIGHIRDLPSGAADVPAKYKKEKWAHTGVNVDDDFTPLYVVNPDRKAKVRELKELLKDADELILATDPDREGEAIAWHLLEVLKPKVPVKRMVFHEITPEAINDAITNTRDLDLDLVEAQEARRIVDRLYGYEVSPVLWRKVMPRLSAGRVQSVATRMIVERERERMAFVSAGYWDLTAQLSAPDRASDTHAVTTFPAKLVEVNGQRIAQGRDFDDKGQLKSGKATQNVMVLDEAGAHSLAEALQGLQGGAGQGLAVTSVEEKPYTRRPYAPFMTSTLQQDAANKLHFSSDRTMRIAQKLYENGYITYMRTDSTTLSTAGINAARQQVREFFGEEYLYPSVRQYNRKVKNAQEAHEAIRPAGDHFASPDSLKTVLGPEEFKLYQLIWQRTLASQMADVKGTTMTVRLEGTAPTAPATPVALTASGRTITFPGFLKVYGAGFSNERGDDRGNDAESGKNVHLPQLAEGDTAAVTSATPEGHITNPPARYTEASLVKAMEELGIGRPSTYASIIRTINDRGYVVKRGSALVPSWVAFAVVGLMERGFERLVDYNYTSDMEDELDAIAEGKENRSRWLSAFYFGADDAALQKSVPGKGGLKGLIEQNLESLDAREINSLHLFDDENGVPVYVRVGRYGPYLERTIKSDTAAPVVERANIPDAVTPDELTREKAEELFAVPSEGRKLDRHPETGYEILVKDGRYGPYVQEVLPEEDPGKPKTASLFKSMDAKTVTLDEAVRLLSLPRLLGTDDDGEEIVALNGRYGPYIKKGKESRSLEKEEDLFTVTLDEAKKLLAAPKTRRGQKATGPLRTLGEDPATGKPIEVKTGRFGPYVTDGEVNASLRKADSVETMTAERASELLSDRRARIAAGGGRKKTTKKSTAKKTTTKKAASTKAASAKATTA</sequence>
<dbReference type="Gene3D" id="1.10.460.10">
    <property type="entry name" value="Topoisomerase I, domain 2"/>
    <property type="match status" value="1"/>
</dbReference>
<dbReference type="SMART" id="SM00493">
    <property type="entry name" value="TOPRIM"/>
    <property type="match status" value="1"/>
</dbReference>
<feature type="domain" description="Topo IA-type catalytic" evidence="11">
    <location>
        <begin position="137"/>
        <end position="611"/>
    </location>
</feature>
<feature type="domain" description="Toprim" evidence="10">
    <location>
        <begin position="1"/>
        <end position="122"/>
    </location>
</feature>
<dbReference type="PROSITE" id="PS50880">
    <property type="entry name" value="TOPRIM"/>
    <property type="match status" value="1"/>
</dbReference>
<evidence type="ECO:0000256" key="9">
    <source>
        <dbReference type="SAM" id="MobiDB-lite"/>
    </source>
</evidence>
<keyword evidence="6 8" id="KW-0238">DNA-binding</keyword>
<dbReference type="Gene3D" id="3.40.50.140">
    <property type="match status" value="1"/>
</dbReference>
<dbReference type="Gene3D" id="1.10.290.10">
    <property type="entry name" value="Topoisomerase I, domain 4"/>
    <property type="match status" value="1"/>
</dbReference>
<feature type="site" description="Interaction with DNA" evidence="8">
    <location>
        <position position="156"/>
    </location>
</feature>
<dbReference type="InterPro" id="IPR023406">
    <property type="entry name" value="Topo_IA_AS"/>
</dbReference>
<gene>
    <name evidence="8 12" type="primary">topA</name>
    <name evidence="12" type="ORF">DI579_06125</name>
</gene>
<dbReference type="GO" id="GO:0003677">
    <property type="term" value="F:DNA binding"/>
    <property type="evidence" value="ECO:0007669"/>
    <property type="project" value="UniProtKB-KW"/>
</dbReference>
<evidence type="ECO:0000256" key="4">
    <source>
        <dbReference type="ARBA" id="ARBA00022842"/>
    </source>
</evidence>
<dbReference type="HAMAP" id="MF_00952">
    <property type="entry name" value="Topoisom_1_prok"/>
    <property type="match status" value="1"/>
</dbReference>
<dbReference type="GO" id="GO:0003917">
    <property type="term" value="F:DNA topoisomerase type I (single strand cut, ATP-independent) activity"/>
    <property type="evidence" value="ECO:0007669"/>
    <property type="project" value="UniProtKB-UniRule"/>
</dbReference>
<accession>A0A2W5K129</accession>
<dbReference type="Proteomes" id="UP000248606">
    <property type="component" value="Unassembled WGS sequence"/>
</dbReference>
<evidence type="ECO:0000313" key="13">
    <source>
        <dbReference type="Proteomes" id="UP000248606"/>
    </source>
</evidence>
<dbReference type="InterPro" id="IPR003602">
    <property type="entry name" value="Topo_IA_DNA-bd_dom"/>
</dbReference>
<dbReference type="PROSITE" id="PS52039">
    <property type="entry name" value="TOPO_IA_2"/>
    <property type="match status" value="1"/>
</dbReference>
<proteinExistence type="inferred from homology"/>
<dbReference type="InterPro" id="IPR013824">
    <property type="entry name" value="Topo_IA_cen_sub1"/>
</dbReference>
<evidence type="ECO:0000256" key="7">
    <source>
        <dbReference type="ARBA" id="ARBA00023235"/>
    </source>
</evidence>
<dbReference type="CDD" id="cd03363">
    <property type="entry name" value="TOPRIM_TopoIA_TopoI"/>
    <property type="match status" value="1"/>
</dbReference>
<feature type="site" description="Interaction with DNA" evidence="8">
    <location>
        <position position="163"/>
    </location>
</feature>
<feature type="region of interest" description="Disordered" evidence="9">
    <location>
        <begin position="820"/>
        <end position="850"/>
    </location>
</feature>
<feature type="site" description="Interaction with DNA" evidence="8">
    <location>
        <position position="542"/>
    </location>
</feature>
<feature type="compositionally biased region" description="Basic and acidic residues" evidence="9">
    <location>
        <begin position="877"/>
        <end position="887"/>
    </location>
</feature>
<comment type="similarity">
    <text evidence="2 8">Belongs to the type IA topoisomerase family.</text>
</comment>
<dbReference type="InterPro" id="IPR023405">
    <property type="entry name" value="Topo_IA_core_domain"/>
</dbReference>
<evidence type="ECO:0000256" key="8">
    <source>
        <dbReference type="HAMAP-Rule" id="MF_00952"/>
    </source>
</evidence>
<dbReference type="SMART" id="SM00437">
    <property type="entry name" value="TOP1Ac"/>
    <property type="match status" value="1"/>
</dbReference>
<dbReference type="InterPro" id="IPR028612">
    <property type="entry name" value="Topoisom_1_IA"/>
</dbReference>
<feature type="site" description="Interaction with DNA" evidence="8">
    <location>
        <position position="148"/>
    </location>
</feature>
<keyword evidence="7 8" id="KW-0413">Isomerase</keyword>
<feature type="site" description="Interaction with DNA" evidence="8">
    <location>
        <position position="151"/>
    </location>
</feature>
<feature type="site" description="Interaction with DNA" evidence="8">
    <location>
        <position position="334"/>
    </location>
</feature>
<dbReference type="InterPro" id="IPR003601">
    <property type="entry name" value="Topo_IA_2"/>
</dbReference>
<dbReference type="InterPro" id="IPR006171">
    <property type="entry name" value="TOPRIM_dom"/>
</dbReference>
<dbReference type="EMBL" id="QFOZ01000011">
    <property type="protein sequence ID" value="PZP88506.1"/>
    <property type="molecule type" value="Genomic_DNA"/>
</dbReference>
<dbReference type="NCBIfam" id="TIGR01051">
    <property type="entry name" value="topA_bact"/>
    <property type="match status" value="1"/>
</dbReference>
<dbReference type="SUPFAM" id="SSF56712">
    <property type="entry name" value="Prokaryotic type I DNA topoisomerase"/>
    <property type="match status" value="1"/>
</dbReference>
<dbReference type="CDD" id="cd00186">
    <property type="entry name" value="TOP1Ac"/>
    <property type="match status" value="1"/>
</dbReference>